<keyword evidence="1" id="KW-0805">Transcription regulation</keyword>
<dbReference type="InterPro" id="IPR053142">
    <property type="entry name" value="PchR_regulatory_protein"/>
</dbReference>
<evidence type="ECO:0000256" key="2">
    <source>
        <dbReference type="ARBA" id="ARBA00023125"/>
    </source>
</evidence>
<dbReference type="EMBL" id="SNRY01002541">
    <property type="protein sequence ID" value="KAA6324585.1"/>
    <property type="molecule type" value="Genomic_DNA"/>
</dbReference>
<name>A0A5J4QT82_9ZZZZ</name>
<sequence>MIYSKLISPQVWLKMLAESFDSPIEGNKVILNPVRGKGYVEWYAIEIGFDMMLTDIVRYKDFTFYREKSDYKGIIIKYLVETPTVFTLINTNEEKHIVAEEGIYFSTPDYPETTHTKAGYRYKILVILLSFDWIKKYHKDYSFILNATTIEHSVFAFEKVNTHIQQLVFNIFNVYEADPTYKELRVKAYGTELLTRVISLFDYRTHSLYKEIIHNRHDIDILFRIRSKLVENFEKECPTIQSICTEFGISTTKLKNNFKVFFGKPIYQYYRQERMNYAKLLLENGYNVSEAGYKIGYTNLSKFTLAYKKTFGISPKESKNK</sequence>
<evidence type="ECO:0000256" key="1">
    <source>
        <dbReference type="ARBA" id="ARBA00023015"/>
    </source>
</evidence>
<dbReference type="PANTHER" id="PTHR47893">
    <property type="entry name" value="REGULATORY PROTEIN PCHR"/>
    <property type="match status" value="1"/>
</dbReference>
<dbReference type="InterPro" id="IPR018062">
    <property type="entry name" value="HTH_AraC-typ_CS"/>
</dbReference>
<dbReference type="GO" id="GO:0043565">
    <property type="term" value="F:sequence-specific DNA binding"/>
    <property type="evidence" value="ECO:0007669"/>
    <property type="project" value="InterPro"/>
</dbReference>
<dbReference type="SMART" id="SM00342">
    <property type="entry name" value="HTH_ARAC"/>
    <property type="match status" value="1"/>
</dbReference>
<keyword evidence="3" id="KW-0804">Transcription</keyword>
<dbReference type="PROSITE" id="PS00041">
    <property type="entry name" value="HTH_ARAC_FAMILY_1"/>
    <property type="match status" value="1"/>
</dbReference>
<dbReference type="PROSITE" id="PS01124">
    <property type="entry name" value="HTH_ARAC_FAMILY_2"/>
    <property type="match status" value="1"/>
</dbReference>
<dbReference type="GO" id="GO:0003700">
    <property type="term" value="F:DNA-binding transcription factor activity"/>
    <property type="evidence" value="ECO:0007669"/>
    <property type="project" value="InterPro"/>
</dbReference>
<organism evidence="5">
    <name type="scientific">termite gut metagenome</name>
    <dbReference type="NCBI Taxonomy" id="433724"/>
    <lineage>
        <taxon>unclassified sequences</taxon>
        <taxon>metagenomes</taxon>
        <taxon>organismal metagenomes</taxon>
    </lineage>
</organism>
<dbReference type="AlphaFoldDB" id="A0A5J4QT82"/>
<accession>A0A5J4QT82</accession>
<dbReference type="InterPro" id="IPR009057">
    <property type="entry name" value="Homeodomain-like_sf"/>
</dbReference>
<proteinExistence type="predicted"/>
<dbReference type="InterPro" id="IPR018060">
    <property type="entry name" value="HTH_AraC"/>
</dbReference>
<dbReference type="PANTHER" id="PTHR47893:SF1">
    <property type="entry name" value="REGULATORY PROTEIN PCHR"/>
    <property type="match status" value="1"/>
</dbReference>
<comment type="caution">
    <text evidence="5">The sequence shown here is derived from an EMBL/GenBank/DDBJ whole genome shotgun (WGS) entry which is preliminary data.</text>
</comment>
<feature type="domain" description="HTH araC/xylS-type" evidence="4">
    <location>
        <begin position="223"/>
        <end position="321"/>
    </location>
</feature>
<evidence type="ECO:0000259" key="4">
    <source>
        <dbReference type="PROSITE" id="PS01124"/>
    </source>
</evidence>
<evidence type="ECO:0000256" key="3">
    <source>
        <dbReference type="ARBA" id="ARBA00023163"/>
    </source>
</evidence>
<evidence type="ECO:0000313" key="5">
    <source>
        <dbReference type="EMBL" id="KAA6324585.1"/>
    </source>
</evidence>
<protein>
    <submittedName>
        <fullName evidence="5">Regulatory protein PchR</fullName>
    </submittedName>
</protein>
<gene>
    <name evidence="5" type="ORF">EZS27_026104</name>
</gene>
<dbReference type="Pfam" id="PF12833">
    <property type="entry name" value="HTH_18"/>
    <property type="match status" value="1"/>
</dbReference>
<dbReference type="Gene3D" id="1.10.10.60">
    <property type="entry name" value="Homeodomain-like"/>
    <property type="match status" value="1"/>
</dbReference>
<dbReference type="SUPFAM" id="SSF46689">
    <property type="entry name" value="Homeodomain-like"/>
    <property type="match status" value="1"/>
</dbReference>
<keyword evidence="2" id="KW-0238">DNA-binding</keyword>
<reference evidence="5" key="1">
    <citation type="submission" date="2019-03" db="EMBL/GenBank/DDBJ databases">
        <title>Single cell metagenomics reveals metabolic interactions within the superorganism composed of flagellate Streblomastix strix and complex community of Bacteroidetes bacteria on its surface.</title>
        <authorList>
            <person name="Treitli S.C."/>
            <person name="Kolisko M."/>
            <person name="Husnik F."/>
            <person name="Keeling P."/>
            <person name="Hampl V."/>
        </authorList>
    </citation>
    <scope>NUCLEOTIDE SEQUENCE</scope>
    <source>
        <strain evidence="5">STM</strain>
    </source>
</reference>